<accession>A0AAD7NKG8</accession>
<reference evidence="1" key="1">
    <citation type="submission" date="2023-03" db="EMBL/GenBank/DDBJ databases">
        <title>Massive genome expansion in bonnet fungi (Mycena s.s.) driven by repeated elements and novel gene families across ecological guilds.</title>
        <authorList>
            <consortium name="Lawrence Berkeley National Laboratory"/>
            <person name="Harder C.B."/>
            <person name="Miyauchi S."/>
            <person name="Viragh M."/>
            <person name="Kuo A."/>
            <person name="Thoen E."/>
            <person name="Andreopoulos B."/>
            <person name="Lu D."/>
            <person name="Skrede I."/>
            <person name="Drula E."/>
            <person name="Henrissat B."/>
            <person name="Morin E."/>
            <person name="Kohler A."/>
            <person name="Barry K."/>
            <person name="LaButti K."/>
            <person name="Morin E."/>
            <person name="Salamov A."/>
            <person name="Lipzen A."/>
            <person name="Mereny Z."/>
            <person name="Hegedus B."/>
            <person name="Baldrian P."/>
            <person name="Stursova M."/>
            <person name="Weitz H."/>
            <person name="Taylor A."/>
            <person name="Grigoriev I.V."/>
            <person name="Nagy L.G."/>
            <person name="Martin F."/>
            <person name="Kauserud H."/>
        </authorList>
    </citation>
    <scope>NUCLEOTIDE SEQUENCE</scope>
    <source>
        <strain evidence="1">CBHHK182m</strain>
    </source>
</reference>
<organism evidence="1 2">
    <name type="scientific">Mycena metata</name>
    <dbReference type="NCBI Taxonomy" id="1033252"/>
    <lineage>
        <taxon>Eukaryota</taxon>
        <taxon>Fungi</taxon>
        <taxon>Dikarya</taxon>
        <taxon>Basidiomycota</taxon>
        <taxon>Agaricomycotina</taxon>
        <taxon>Agaricomycetes</taxon>
        <taxon>Agaricomycetidae</taxon>
        <taxon>Agaricales</taxon>
        <taxon>Marasmiineae</taxon>
        <taxon>Mycenaceae</taxon>
        <taxon>Mycena</taxon>
    </lineage>
</organism>
<evidence type="ECO:0000313" key="2">
    <source>
        <dbReference type="Proteomes" id="UP001215598"/>
    </source>
</evidence>
<keyword evidence="2" id="KW-1185">Reference proteome</keyword>
<protein>
    <submittedName>
        <fullName evidence="1">Uncharacterized protein</fullName>
    </submittedName>
</protein>
<name>A0AAD7NKG8_9AGAR</name>
<dbReference type="Proteomes" id="UP001215598">
    <property type="component" value="Unassembled WGS sequence"/>
</dbReference>
<sequence length="150" mass="16693">MQTPKEDSQHVKTGSLEIRALEMIAHFAPQIRLARMQRFSTSTKYHRLVHRLQSQPGPDTTLSPTATATPFSFLGPLDPRRRSGRDMAWYLGAGVFLCSLASLERAMAPGQYLLGAGDYRLKQRGSRNVQFTGVNGRARSIGRVGWAEGY</sequence>
<comment type="caution">
    <text evidence="1">The sequence shown here is derived from an EMBL/GenBank/DDBJ whole genome shotgun (WGS) entry which is preliminary data.</text>
</comment>
<gene>
    <name evidence="1" type="ORF">B0H16DRAFT_1454548</name>
</gene>
<dbReference type="EMBL" id="JARKIB010000027">
    <property type="protein sequence ID" value="KAJ7764712.1"/>
    <property type="molecule type" value="Genomic_DNA"/>
</dbReference>
<dbReference type="AlphaFoldDB" id="A0AAD7NKG8"/>
<evidence type="ECO:0000313" key="1">
    <source>
        <dbReference type="EMBL" id="KAJ7764712.1"/>
    </source>
</evidence>
<proteinExistence type="predicted"/>